<dbReference type="InterPro" id="IPR001715">
    <property type="entry name" value="CH_dom"/>
</dbReference>
<dbReference type="InterPro" id="IPR036872">
    <property type="entry name" value="CH_dom_sf"/>
</dbReference>
<feature type="region of interest" description="Disordered" evidence="2">
    <location>
        <begin position="1037"/>
        <end position="1057"/>
    </location>
</feature>
<accession>U6GUC3</accession>
<feature type="compositionally biased region" description="Polar residues" evidence="2">
    <location>
        <begin position="1792"/>
        <end position="1801"/>
    </location>
</feature>
<dbReference type="EMBL" id="HG673511">
    <property type="protein sequence ID" value="CDI83866.1"/>
    <property type="molecule type" value="Genomic_DNA"/>
</dbReference>
<feature type="compositionally biased region" description="Low complexity" evidence="2">
    <location>
        <begin position="1624"/>
        <end position="1642"/>
    </location>
</feature>
<dbReference type="OrthoDB" id="332605at2759"/>
<feature type="region of interest" description="Disordered" evidence="2">
    <location>
        <begin position="1556"/>
        <end position="1733"/>
    </location>
</feature>
<dbReference type="RefSeq" id="XP_013247070.1">
    <property type="nucleotide sequence ID" value="XM_013391616.1"/>
</dbReference>
<feature type="region of interest" description="Disordered" evidence="2">
    <location>
        <begin position="1077"/>
        <end position="1120"/>
    </location>
</feature>
<feature type="compositionally biased region" description="Basic and acidic residues" evidence="2">
    <location>
        <begin position="1232"/>
        <end position="1242"/>
    </location>
</feature>
<name>U6GUC3_EIMAC</name>
<feature type="region of interest" description="Disordered" evidence="2">
    <location>
        <begin position="1183"/>
        <end position="1208"/>
    </location>
</feature>
<feature type="coiled-coil region" evidence="1">
    <location>
        <begin position="379"/>
        <end position="439"/>
    </location>
</feature>
<feature type="region of interest" description="Disordered" evidence="2">
    <location>
        <begin position="840"/>
        <end position="861"/>
    </location>
</feature>
<feature type="region of interest" description="Disordered" evidence="2">
    <location>
        <begin position="1367"/>
        <end position="1408"/>
    </location>
</feature>
<evidence type="ECO:0000259" key="3">
    <source>
        <dbReference type="PROSITE" id="PS50021"/>
    </source>
</evidence>
<feature type="region of interest" description="Disordered" evidence="2">
    <location>
        <begin position="312"/>
        <end position="346"/>
    </location>
</feature>
<reference evidence="4" key="1">
    <citation type="submission" date="2013-10" db="EMBL/GenBank/DDBJ databases">
        <title>Genomic analysis of the causative agents of coccidiosis in chickens.</title>
        <authorList>
            <person name="Reid A.J."/>
            <person name="Blake D."/>
            <person name="Billington K."/>
            <person name="Browne H."/>
            <person name="Dunn M."/>
            <person name="Hung S."/>
            <person name="Kawahara F."/>
            <person name="Miranda-Saavedra D."/>
            <person name="Mourier T."/>
            <person name="Nagra H."/>
            <person name="Otto T.D."/>
            <person name="Rawlings N."/>
            <person name="Sanchez A."/>
            <person name="Sanders M."/>
            <person name="Subramaniam C."/>
            <person name="Tay Y."/>
            <person name="Dear P."/>
            <person name="Doerig C."/>
            <person name="Gruber A."/>
            <person name="Parkinson J."/>
            <person name="Shirley M."/>
            <person name="Wan K.L."/>
            <person name="Berriman M."/>
            <person name="Tomley F."/>
            <person name="Pain A."/>
        </authorList>
    </citation>
    <scope>NUCLEOTIDE SEQUENCE</scope>
    <source>
        <strain evidence="4">Houghton</strain>
    </source>
</reference>
<feature type="region of interest" description="Disordered" evidence="2">
    <location>
        <begin position="771"/>
        <end position="802"/>
    </location>
</feature>
<feature type="compositionally biased region" description="Low complexity" evidence="2">
    <location>
        <begin position="1584"/>
        <end position="1607"/>
    </location>
</feature>
<dbReference type="PROSITE" id="PS50021">
    <property type="entry name" value="CH"/>
    <property type="match status" value="1"/>
</dbReference>
<feature type="compositionally biased region" description="Polar residues" evidence="2">
    <location>
        <begin position="1077"/>
        <end position="1086"/>
    </location>
</feature>
<evidence type="ECO:0000313" key="4">
    <source>
        <dbReference type="EMBL" id="CDI83866.1"/>
    </source>
</evidence>
<evidence type="ECO:0000256" key="1">
    <source>
        <dbReference type="SAM" id="Coils"/>
    </source>
</evidence>
<feature type="region of interest" description="Disordered" evidence="2">
    <location>
        <begin position="1223"/>
        <end position="1245"/>
    </location>
</feature>
<feature type="compositionally biased region" description="Low complexity" evidence="2">
    <location>
        <begin position="238"/>
        <end position="257"/>
    </location>
</feature>
<feature type="compositionally biased region" description="Low complexity" evidence="2">
    <location>
        <begin position="1503"/>
        <end position="1519"/>
    </location>
</feature>
<protein>
    <recommendedName>
        <fullName evidence="3">Calponin-homology (CH) domain-containing protein</fullName>
    </recommendedName>
</protein>
<sequence length="1923" mass="209225">MYSASLGRLQQKMVPPLSSPDDGVAVPAPLIGAEELLLWVSDVLGDIGEEVNFSSLRFGHIFLHLFNLIWPEVFQEAPHAGCLQPETTADVSANWELLQWALQRVGVPLSFLNPSGVCAGDFAACYQALVLLFFLFCLAKNHECEFVLAHPVDPQLTEFMSSEAPLACLIAGGAVRVSENLREKIMTPKTIRTATAEAAPGDGHSMQQQLPATAIGRSSHTQEYSNAHIRERIRRPVQQQQPKQQQQQNKQQQQQHQQKQHLGGSSLVREEGLVDALPAAFKPTGVPPVIVGGAFNSDGTFCVETVAAAPGGAAGAGAADTPGPGNKTHNNSGNTKDVEVQTSGSVGPLQPQEWQLLPQQLLSVDWSGEGQKVKGEQLVELLRYQNELLQQQLQQAEEAAAAARRLHQQQLRDAREAAAVALQREKEKCNAEVLQQQTQHAAAVQAMWRQLDLRLHHIEDDMAVDVEVLSASSCLKTETKPNQKPSMQGPSSAAASVEAAAAAAPAAASVGEESSQCSGEQPTALARVKKLEALMEERLRARDAAASEVKQLMQEALQRCAEYKRESDSRWEEWRRCEDLRSCLLQLLPDAEPKGPKRSGVSAAAATTAGAASAATADSGGSVAAARQALNERLRALLDRTGCMRPVASVTEQHLLSALVECLCMQQVQQAQHRQAHLELLRLSHQQQQAHQQAQQKQQHLQGSVSGAFKAGGGNNMESMQRELLLEEKVRRLEVRNQRLLRTSEYLRLKVEHVQKWKAEDAFFTNSQVHKRLEDASDTQEGQEATGNGKAPHAAETQQQLQQQRREQLVSWLAQEDTADAIDRDSELLQLLKTLHRHPKTTFGEEAEAETRANSAETEETEHCTSLSVYPETKKRLLELFWLLLGDFYRFKARLEEGRHQLQQMQAELRFAVQEKLAALQVAQEEAETLQRGKKRQEEEHEALVQVFYQTDKRRFNAVLTKLEAVQRQNCVLQKREEFWNDLTKALSMQLTRPSESTQQAIQNLWAQLVGSKALMETNNLVADIYISPFSPLLQDAHKTDGEGSDQAAKTLSPRQNGSAFGAAATATVAARAVLRSTSRLSNRNPSSSTKATAAATTAGGAGGTAAKTSSKASGASPALQGRIPRGVAAAAAASAGDSGAATPAATAAEMWSAADSFTRCLREICSQNNTPGASNICCKNPSAAASPKAEGGRGSESWSAASEPDSELSELKRLEGKYVFTSDSGETTHSATKETRDEMTSNDKMPSDWLRVLKLMTQEATALLQKHKEIKENEHQLSLEALKRAHADRLQTEELRRDAEEELKTEISKFRINEKEAKKIISAVAAHAGNVPYIQTLCNAFLAGATDPAAATAAPAAVTAADAFKDSNIGGLHPKPTTHEELGTEEAANGELPATTPDKRNSTLQMQGDPEETLRALADPPSASAFSPSPSPPQHLLPVDDEFIKPKIDGRISKEQAGGPQQHRKQRSVAPPQFDGSAAHVTESPALISLIQCAAPNKDKQQQMQQQRKKQQQQQQQQRKQRQHGFLYAESNTVAAAAEAAAADVMTSSSTWNALGSTEEVDTSGSRSSSSSSSFCADDFNRLSSTALPTPRSPPRAALAPLVSPSRLVQALRKQAMSADPESSSSSSRSSSSRSSSSSRRLVSGIEKPLRSPDSPASGDDAKEEAQYKQTEKEINNNEREKTDKHRERQATDTAEAHLLTNGQLGNTPAKDPSTAAAIPGGDDQQKFESGRYQTRAAAERAWEAFVGEYRHPTRSLQQQSFSSDKRTQAWLVRGGGSSGNSSSNSISSSRESAQSTLLSQGMEEGEAAVAAALIRLQQQQKQQQEQQQGSLLLPPTRESTDSALEDLLHLEQRLCGEASEEREGEDIGVCLTDLKAEQTEDPFIADDCHQLGISASAFLKRLGTQLENRMRISCKRQERRS</sequence>
<dbReference type="PANTHER" id="PTHR42180">
    <property type="entry name" value="HOMOLOGY DOMAIN-CONTAINING PROTEIN,PUTATIVE-RELATED"/>
    <property type="match status" value="1"/>
</dbReference>
<keyword evidence="5" id="KW-1185">Reference proteome</keyword>
<feature type="region of interest" description="Disordered" evidence="2">
    <location>
        <begin position="1773"/>
        <end position="1803"/>
    </location>
</feature>
<feature type="compositionally biased region" description="Low complexity" evidence="2">
    <location>
        <begin position="1087"/>
        <end position="1117"/>
    </location>
</feature>
<evidence type="ECO:0000256" key="2">
    <source>
        <dbReference type="SAM" id="MobiDB-lite"/>
    </source>
</evidence>
<reference evidence="4" key="2">
    <citation type="submission" date="2013-10" db="EMBL/GenBank/DDBJ databases">
        <authorList>
            <person name="Aslett M."/>
        </authorList>
    </citation>
    <scope>NUCLEOTIDE SEQUENCE</scope>
    <source>
        <strain evidence="4">Houghton</strain>
    </source>
</reference>
<feature type="coiled-coil region" evidence="1">
    <location>
        <begin position="1254"/>
        <end position="1303"/>
    </location>
</feature>
<organism evidence="4 5">
    <name type="scientific">Eimeria acervulina</name>
    <name type="common">Coccidian parasite</name>
    <dbReference type="NCBI Taxonomy" id="5801"/>
    <lineage>
        <taxon>Eukaryota</taxon>
        <taxon>Sar</taxon>
        <taxon>Alveolata</taxon>
        <taxon>Apicomplexa</taxon>
        <taxon>Conoidasida</taxon>
        <taxon>Coccidia</taxon>
        <taxon>Eucoccidiorida</taxon>
        <taxon>Eimeriorina</taxon>
        <taxon>Eimeriidae</taxon>
        <taxon>Eimeria</taxon>
    </lineage>
</organism>
<feature type="region of interest" description="Disordered" evidence="2">
    <location>
        <begin position="236"/>
        <end position="263"/>
    </location>
</feature>
<dbReference type="Proteomes" id="UP000018050">
    <property type="component" value="Unassembled WGS sequence"/>
</dbReference>
<evidence type="ECO:0000313" key="5">
    <source>
        <dbReference type="Proteomes" id="UP000018050"/>
    </source>
</evidence>
<feature type="domain" description="Calponin-homology (CH)" evidence="3">
    <location>
        <begin position="30"/>
        <end position="138"/>
    </location>
</feature>
<dbReference type="VEuPathDB" id="ToxoDB:EAH_00045100"/>
<feature type="coiled-coil region" evidence="1">
    <location>
        <begin position="895"/>
        <end position="940"/>
    </location>
</feature>
<keyword evidence="1" id="KW-0175">Coiled coil</keyword>
<gene>
    <name evidence="4" type="ORF">EAH_00045100</name>
</gene>
<feature type="compositionally biased region" description="Low complexity" evidence="2">
    <location>
        <begin position="312"/>
        <end position="325"/>
    </location>
</feature>
<feature type="compositionally biased region" description="Polar residues" evidence="2">
    <location>
        <begin position="1048"/>
        <end position="1057"/>
    </location>
</feature>
<feature type="region of interest" description="Disordered" evidence="2">
    <location>
        <begin position="1420"/>
        <end position="1439"/>
    </location>
</feature>
<feature type="region of interest" description="Disordered" evidence="2">
    <location>
        <begin position="1454"/>
        <end position="1478"/>
    </location>
</feature>
<feature type="compositionally biased region" description="Basic and acidic residues" evidence="2">
    <location>
        <begin position="1661"/>
        <end position="1692"/>
    </location>
</feature>
<dbReference type="GeneID" id="25272580"/>
<feature type="compositionally biased region" description="Polar residues" evidence="2">
    <location>
        <begin position="327"/>
        <end position="345"/>
    </location>
</feature>
<feature type="compositionally biased region" description="Low complexity" evidence="2">
    <location>
        <begin position="1781"/>
        <end position="1791"/>
    </location>
</feature>
<dbReference type="PANTHER" id="PTHR42180:SF4">
    <property type="entry name" value="CALPONIN-HOMOLOGY (CH) DOMAIN-CONTAINING PROTEIN"/>
    <property type="match status" value="1"/>
</dbReference>
<feature type="region of interest" description="Disordered" evidence="2">
    <location>
        <begin position="1498"/>
        <end position="1529"/>
    </location>
</feature>
<dbReference type="SUPFAM" id="SSF47576">
    <property type="entry name" value="Calponin-homology domain, CH-domain"/>
    <property type="match status" value="1"/>
</dbReference>
<feature type="compositionally biased region" description="Low complexity" evidence="2">
    <location>
        <begin position="1565"/>
        <end position="1575"/>
    </location>
</feature>
<proteinExistence type="predicted"/>